<comment type="catalytic activity">
    <reaction evidence="4">
        <text>a purine 2'-deoxy-D-ribonucleoside + phosphate = a purine nucleobase + 2-deoxy-alpha-D-ribose 1-phosphate</text>
        <dbReference type="Rhea" id="RHEA:36431"/>
        <dbReference type="ChEBI" id="CHEBI:26386"/>
        <dbReference type="ChEBI" id="CHEBI:43474"/>
        <dbReference type="ChEBI" id="CHEBI:57259"/>
        <dbReference type="ChEBI" id="CHEBI:142361"/>
        <dbReference type="EC" id="2.4.2.1"/>
    </reaction>
</comment>
<comment type="catalytic activity">
    <reaction evidence="3">
        <text>uridine + phosphate = alpha-D-ribose 1-phosphate + uracil</text>
        <dbReference type="Rhea" id="RHEA:24388"/>
        <dbReference type="ChEBI" id="CHEBI:16704"/>
        <dbReference type="ChEBI" id="CHEBI:17568"/>
        <dbReference type="ChEBI" id="CHEBI:43474"/>
        <dbReference type="ChEBI" id="CHEBI:57720"/>
        <dbReference type="EC" id="2.4.2.3"/>
    </reaction>
</comment>
<dbReference type="GO" id="GO:0005829">
    <property type="term" value="C:cytosol"/>
    <property type="evidence" value="ECO:0007669"/>
    <property type="project" value="TreeGrafter"/>
</dbReference>
<dbReference type="GO" id="GO:0004850">
    <property type="term" value="F:uridine phosphorylase activity"/>
    <property type="evidence" value="ECO:0007669"/>
    <property type="project" value="UniProtKB-EC"/>
</dbReference>
<sequence length="241" mass="26532">MTVHIGAKVGDIAKVVLFPGDPLRAKYIADNYLEDVTQYNTIRNMFGYTGTYQGVRISVQGSGMGIPSAMIYAEELYTEYGVELIMRIGSAGAMKSEVKVRDLVFGQGATTDSGILHHIFEGQVHYSAIASFDALDAAYHIATEVMRPEKIHVGNILSSDRFYNEEMDKAKLARYGVLAVEMEAAGLYAVAAKHNKRALAMCTISDHLITGEETTAEERQNSFTEMMEIALKTAVKMNDQL</sequence>
<evidence type="ECO:0000259" key="5">
    <source>
        <dbReference type="Pfam" id="PF01048"/>
    </source>
</evidence>
<evidence type="ECO:0000313" key="7">
    <source>
        <dbReference type="Proteomes" id="UP000234384"/>
    </source>
</evidence>
<dbReference type="PANTHER" id="PTHR43691">
    <property type="entry name" value="URIDINE PHOSPHORYLASE"/>
    <property type="match status" value="1"/>
</dbReference>
<dbReference type="RefSeq" id="WP_101954183.1">
    <property type="nucleotide sequence ID" value="NZ_PKHE01000008.1"/>
</dbReference>
<reference evidence="6 7" key="1">
    <citation type="submission" date="2017-12" db="EMBL/GenBank/DDBJ databases">
        <title>Phylogenetic diversity of female urinary microbiome.</title>
        <authorList>
            <person name="Thomas-White K."/>
            <person name="Wolfe A.J."/>
        </authorList>
    </citation>
    <scope>NUCLEOTIDE SEQUENCE [LARGE SCALE GENOMIC DNA]</scope>
    <source>
        <strain evidence="6 7">UMB0898</strain>
    </source>
</reference>
<feature type="site" description="Important for catalytic activity" evidence="4">
    <location>
        <position position="219"/>
    </location>
</feature>
<gene>
    <name evidence="4 6" type="primary">deoD</name>
    <name evidence="6" type="ORF">CYJ57_04095</name>
</gene>
<feature type="binding site" description="in other chain" evidence="4">
    <location>
        <position position="20"/>
    </location>
    <ligand>
        <name>phosphate</name>
        <dbReference type="ChEBI" id="CHEBI:43474"/>
        <note>ligand shared between dimeric partners</note>
    </ligand>
</feature>
<feature type="binding site" description="in other chain" evidence="4">
    <location>
        <begin position="87"/>
        <end position="90"/>
    </location>
    <ligand>
        <name>phosphate</name>
        <dbReference type="ChEBI" id="CHEBI:43474"/>
        <note>ligand shared between dimeric partners</note>
    </ligand>
</feature>
<accession>A0A2I1K0F1</accession>
<comment type="catalytic activity">
    <reaction evidence="4">
        <text>a purine D-ribonucleoside + phosphate = a purine nucleobase + alpha-D-ribose 1-phosphate</text>
        <dbReference type="Rhea" id="RHEA:19805"/>
        <dbReference type="ChEBI" id="CHEBI:26386"/>
        <dbReference type="ChEBI" id="CHEBI:43474"/>
        <dbReference type="ChEBI" id="CHEBI:57720"/>
        <dbReference type="ChEBI" id="CHEBI:142355"/>
        <dbReference type="EC" id="2.4.2.1"/>
    </reaction>
</comment>
<comment type="function">
    <text evidence="4">Catalyzes the reversible phosphorolytic breakdown of the N-glycosidic bond in the beta-(deoxy)ribonucleoside molecules, with the formation of the corresponding free purine bases and pentose-1-phosphate.</text>
</comment>
<feature type="binding site" evidence="4">
    <location>
        <position position="43"/>
    </location>
    <ligand>
        <name>phosphate</name>
        <dbReference type="ChEBI" id="CHEBI:43474"/>
        <note>ligand shared between dimeric partners</note>
    </ligand>
</feature>
<feature type="binding site" description="in other chain" evidence="4">
    <location>
        <begin position="181"/>
        <end position="183"/>
    </location>
    <ligand>
        <name>a purine D-ribonucleoside</name>
        <dbReference type="ChEBI" id="CHEBI:142355"/>
        <note>ligand shared between dimeric partners</note>
    </ligand>
</feature>
<dbReference type="Pfam" id="PF01048">
    <property type="entry name" value="PNP_UDP_1"/>
    <property type="match status" value="1"/>
</dbReference>
<feature type="active site" description="Proton donor" evidence="4">
    <location>
        <position position="206"/>
    </location>
</feature>
<keyword evidence="2 4" id="KW-0808">Transferase</keyword>
<dbReference type="Proteomes" id="UP000234384">
    <property type="component" value="Unassembled WGS sequence"/>
</dbReference>
<feature type="binding site" description="in other chain" evidence="4">
    <location>
        <begin position="205"/>
        <end position="206"/>
    </location>
    <ligand>
        <name>a purine D-ribonucleoside</name>
        <dbReference type="ChEBI" id="CHEBI:142355"/>
        <note>ligand shared between dimeric partners</note>
    </ligand>
</feature>
<evidence type="ECO:0000256" key="2">
    <source>
        <dbReference type="ARBA" id="ARBA00022679"/>
    </source>
</evidence>
<evidence type="ECO:0000313" key="6">
    <source>
        <dbReference type="EMBL" id="PKY89128.1"/>
    </source>
</evidence>
<evidence type="ECO:0000256" key="1">
    <source>
        <dbReference type="ARBA" id="ARBA00022676"/>
    </source>
</evidence>
<dbReference type="GO" id="GO:0006152">
    <property type="term" value="P:purine nucleoside catabolic process"/>
    <property type="evidence" value="ECO:0007669"/>
    <property type="project" value="TreeGrafter"/>
</dbReference>
<dbReference type="AlphaFoldDB" id="A0A2I1K0F1"/>
<dbReference type="InterPro" id="IPR000845">
    <property type="entry name" value="Nucleoside_phosphorylase_d"/>
</dbReference>
<evidence type="ECO:0000256" key="4">
    <source>
        <dbReference type="HAMAP-Rule" id="MF_01627"/>
    </source>
</evidence>
<dbReference type="OrthoDB" id="9782889at2"/>
<organism evidence="6 7">
    <name type="scientific">Falseniella ignava</name>
    <dbReference type="NCBI Taxonomy" id="137730"/>
    <lineage>
        <taxon>Bacteria</taxon>
        <taxon>Bacillati</taxon>
        <taxon>Bacillota</taxon>
        <taxon>Bacilli</taxon>
        <taxon>Lactobacillales</taxon>
        <taxon>Aerococcaceae</taxon>
        <taxon>Falseniella</taxon>
    </lineage>
</organism>
<proteinExistence type="inferred from homology"/>
<dbReference type="InterPro" id="IPR004402">
    <property type="entry name" value="DeoD-type"/>
</dbReference>
<comment type="subunit">
    <text evidence="4">Homohexamer; trimer of homodimers.</text>
</comment>
<name>A0A2I1K0F1_9LACT</name>
<comment type="similarity">
    <text evidence="4">Belongs to the PNP/UDP phosphorylase family.</text>
</comment>
<dbReference type="SUPFAM" id="SSF53167">
    <property type="entry name" value="Purine and uridine phosphorylases"/>
    <property type="match status" value="1"/>
</dbReference>
<dbReference type="NCBIfam" id="TIGR00107">
    <property type="entry name" value="deoD"/>
    <property type="match status" value="1"/>
</dbReference>
<feature type="binding site" evidence="4">
    <location>
        <position position="4"/>
    </location>
    <ligand>
        <name>a purine D-ribonucleoside</name>
        <dbReference type="ChEBI" id="CHEBI:142355"/>
        <note>ligand shared between dimeric partners</note>
    </ligand>
</feature>
<dbReference type="CDD" id="cd09006">
    <property type="entry name" value="PNP_EcPNPI-like"/>
    <property type="match status" value="1"/>
</dbReference>
<protein>
    <recommendedName>
        <fullName evidence="4">Purine nucleoside phosphorylase DeoD-type</fullName>
        <shortName evidence="4">PNP</shortName>
        <ecNumber evidence="4">2.4.2.1</ecNumber>
    </recommendedName>
</protein>
<feature type="domain" description="Nucleoside phosphorylase" evidence="5">
    <location>
        <begin position="14"/>
        <end position="229"/>
    </location>
</feature>
<dbReference type="EMBL" id="PKHE01000008">
    <property type="protein sequence ID" value="PKY89128.1"/>
    <property type="molecule type" value="Genomic_DNA"/>
</dbReference>
<evidence type="ECO:0000256" key="3">
    <source>
        <dbReference type="ARBA" id="ARBA00048447"/>
    </source>
</evidence>
<keyword evidence="1 4" id="KW-0328">Glycosyltransferase</keyword>
<dbReference type="EC" id="2.4.2.1" evidence="4"/>
<dbReference type="PANTHER" id="PTHR43691:SF11">
    <property type="entry name" value="FI09636P-RELATED"/>
    <property type="match status" value="1"/>
</dbReference>
<dbReference type="NCBIfam" id="NF004489">
    <property type="entry name" value="PRK05819.1"/>
    <property type="match status" value="1"/>
</dbReference>
<dbReference type="InterPro" id="IPR035994">
    <property type="entry name" value="Nucleoside_phosphorylase_sf"/>
</dbReference>
<dbReference type="GO" id="GO:0004731">
    <property type="term" value="F:purine-nucleoside phosphorylase activity"/>
    <property type="evidence" value="ECO:0007669"/>
    <property type="project" value="UniProtKB-UniRule"/>
</dbReference>
<feature type="binding site" description="in other chain" evidence="4">
    <location>
        <position position="24"/>
    </location>
    <ligand>
        <name>phosphate</name>
        <dbReference type="ChEBI" id="CHEBI:43474"/>
        <note>ligand shared between dimeric partners</note>
    </ligand>
</feature>
<dbReference type="HAMAP" id="MF_01627">
    <property type="entry name" value="Pur_nucleosid_phosp"/>
    <property type="match status" value="1"/>
</dbReference>
<dbReference type="Gene3D" id="3.40.50.1580">
    <property type="entry name" value="Nucleoside phosphorylase domain"/>
    <property type="match status" value="1"/>
</dbReference>
<comment type="caution">
    <text evidence="6">The sequence shown here is derived from an EMBL/GenBank/DDBJ whole genome shotgun (WGS) entry which is preliminary data.</text>
</comment>